<dbReference type="Proteomes" id="UP000248330">
    <property type="component" value="Unassembled WGS sequence"/>
</dbReference>
<evidence type="ECO:0000313" key="3">
    <source>
        <dbReference type="Proteomes" id="UP000248330"/>
    </source>
</evidence>
<evidence type="ECO:0000256" key="1">
    <source>
        <dbReference type="SAM" id="MobiDB-lite"/>
    </source>
</evidence>
<keyword evidence="3" id="KW-1185">Reference proteome</keyword>
<dbReference type="RefSeq" id="WP_110266390.1">
    <property type="nucleotide sequence ID" value="NZ_CAKZQT010000005.1"/>
</dbReference>
<feature type="compositionally biased region" description="Basic and acidic residues" evidence="1">
    <location>
        <begin position="68"/>
        <end position="78"/>
    </location>
</feature>
<name>A0A318E6R4_9GAMM</name>
<comment type="caution">
    <text evidence="2">The sequence shown here is derived from an EMBL/GenBank/DDBJ whole genome shotgun (WGS) entry which is preliminary data.</text>
</comment>
<gene>
    <name evidence="2" type="ORF">C8D93_1117</name>
</gene>
<dbReference type="AlphaFoldDB" id="A0A318E6R4"/>
<organism evidence="2 3">
    <name type="scientific">Sinimarinibacterium flocculans</name>
    <dbReference type="NCBI Taxonomy" id="985250"/>
    <lineage>
        <taxon>Bacteria</taxon>
        <taxon>Pseudomonadati</taxon>
        <taxon>Pseudomonadota</taxon>
        <taxon>Gammaproteobacteria</taxon>
        <taxon>Nevskiales</taxon>
        <taxon>Nevskiaceae</taxon>
        <taxon>Sinimarinibacterium</taxon>
    </lineage>
</organism>
<reference evidence="2 3" key="1">
    <citation type="submission" date="2018-04" db="EMBL/GenBank/DDBJ databases">
        <title>Genomic Encyclopedia of Type Strains, Phase IV (KMG-IV): sequencing the most valuable type-strain genomes for metagenomic binning, comparative biology and taxonomic classification.</title>
        <authorList>
            <person name="Goeker M."/>
        </authorList>
    </citation>
    <scope>NUCLEOTIDE SEQUENCE [LARGE SCALE GENOMIC DNA]</scope>
    <source>
        <strain evidence="2 3">DSM 104150</strain>
    </source>
</reference>
<accession>A0A318E6R4</accession>
<feature type="region of interest" description="Disordered" evidence="1">
    <location>
        <begin position="54"/>
        <end position="78"/>
    </location>
</feature>
<evidence type="ECO:0000313" key="2">
    <source>
        <dbReference type="EMBL" id="PXV64835.1"/>
    </source>
</evidence>
<protein>
    <submittedName>
        <fullName evidence="2">Uncharacterized protein</fullName>
    </submittedName>
</protein>
<proteinExistence type="predicted"/>
<dbReference type="EMBL" id="QICN01000011">
    <property type="protein sequence ID" value="PXV64835.1"/>
    <property type="molecule type" value="Genomic_DNA"/>
</dbReference>
<sequence length="78" mass="8880">MTNSDIELPPGDWPVSFDAVRVAQHLRFRALPQREKIQAMEDMAELVAHFRRQREAALTAGPSPQPSPRERGEEEDRG</sequence>